<keyword evidence="6 9" id="KW-0406">Ion transport</keyword>
<keyword evidence="3" id="KW-1003">Cell membrane</keyword>
<reference evidence="12" key="1">
    <citation type="submission" date="2016-11" db="UniProtKB">
        <authorList>
            <consortium name="WormBaseParasite"/>
        </authorList>
    </citation>
    <scope>IDENTIFICATION</scope>
</reference>
<feature type="transmembrane region" description="Helical" evidence="9">
    <location>
        <begin position="332"/>
        <end position="355"/>
    </location>
</feature>
<feature type="transmembrane region" description="Helical" evidence="9">
    <location>
        <begin position="200"/>
        <end position="223"/>
    </location>
</feature>
<evidence type="ECO:0000256" key="6">
    <source>
        <dbReference type="ARBA" id="ARBA00023065"/>
    </source>
</evidence>
<name>A0A1I8HCY3_9PLAT</name>
<dbReference type="PANTHER" id="PTHR11893:SF20">
    <property type="entry name" value="INNEXIN-3"/>
    <property type="match status" value="1"/>
</dbReference>
<dbReference type="GO" id="GO:0005921">
    <property type="term" value="C:gap junction"/>
    <property type="evidence" value="ECO:0007669"/>
    <property type="project" value="UniProtKB-UniRule"/>
</dbReference>
<keyword evidence="2 9" id="KW-0813">Transport</keyword>
<feature type="region of interest" description="Disordered" evidence="10">
    <location>
        <begin position="524"/>
        <end position="557"/>
    </location>
</feature>
<dbReference type="AlphaFoldDB" id="A0A1I8HCY3"/>
<sequence length="557" mass="65346">EEAGVNESVFTILNNVAGFRIGSLVAAEDFADKVNYKWSSSLLLTATFIIVMRDFAFKPIQCYTPPEWPHPWEEYAENYCWVQNNYHVANRHPPDYYQWVPFVLALECLLVYIPHVIWNFLSKRSGVDPNGLVRLAKQSVDLDERRRHRLVLHLVTEIEEAMGLHEARQNWQNKSKAAKNLLECLYGMLPCFWYGRKSGFALFFLYLINKLVHLCAALGHLFMMRSFLGFEDLHFGWTCAVDLVRGREWRQTRVFPRVTFCDIPIKHLGQWNTRSIQCVLPLNILNEKLYIFLWFWTVFCISLTVISTICVAAHNLLPVLLPCFWYGRKSGFALFFLYLINKLVHLCAALGHLFMMRSFLGFEDLHFGWTCAVDLVRGREWRQTRVFPRVTFCDIPIKHLGQWNTRSIQCVLPLNILNEKLYIFLWFWTVFCISLTVISTIVWLVRVFTPKIRQQFVKKYLHKLALLVDKAKDEEEHQLRKDFVRVFLSLDGLFLLNLMEHNAGNMCVTEIIFNLYSRYKEQRREDRRGERHDLNDGSDGPSAVDRHDGLNAKTSKA</sequence>
<dbReference type="PRINTS" id="PR01262">
    <property type="entry name" value="INNEXIN"/>
</dbReference>
<evidence type="ECO:0000256" key="3">
    <source>
        <dbReference type="ARBA" id="ARBA00022475"/>
    </source>
</evidence>
<dbReference type="GO" id="GO:0034220">
    <property type="term" value="P:monoatomic ion transmembrane transport"/>
    <property type="evidence" value="ECO:0007669"/>
    <property type="project" value="UniProtKB-KW"/>
</dbReference>
<keyword evidence="8 9" id="KW-0407">Ion channel</keyword>
<gene>
    <name evidence="9" type="primary">inx</name>
</gene>
<dbReference type="WBParaSite" id="maker-uti_cns_0005509-snap-gene-0.2-mRNA-1">
    <property type="protein sequence ID" value="maker-uti_cns_0005509-snap-gene-0.2-mRNA-1"/>
    <property type="gene ID" value="maker-uti_cns_0005509-snap-gene-0.2"/>
</dbReference>
<proteinExistence type="inferred from homology"/>
<keyword evidence="7 9" id="KW-0472">Membrane</keyword>
<dbReference type="PANTHER" id="PTHR11893">
    <property type="entry name" value="INNEXIN"/>
    <property type="match status" value="1"/>
</dbReference>
<dbReference type="PROSITE" id="PS51013">
    <property type="entry name" value="PANNEXIN"/>
    <property type="match status" value="1"/>
</dbReference>
<dbReference type="GO" id="GO:0005886">
    <property type="term" value="C:plasma membrane"/>
    <property type="evidence" value="ECO:0007669"/>
    <property type="project" value="UniProtKB-SubCell"/>
</dbReference>
<comment type="function">
    <text evidence="9">Structural component of the gap junctions.</text>
</comment>
<comment type="caution">
    <text evidence="9">Lacks conserved residue(s) required for the propagation of feature annotation.</text>
</comment>
<accession>A0A1I8HCY3</accession>
<organism evidence="11 12">
    <name type="scientific">Macrostomum lignano</name>
    <dbReference type="NCBI Taxonomy" id="282301"/>
    <lineage>
        <taxon>Eukaryota</taxon>
        <taxon>Metazoa</taxon>
        <taxon>Spiralia</taxon>
        <taxon>Lophotrochozoa</taxon>
        <taxon>Platyhelminthes</taxon>
        <taxon>Rhabditophora</taxon>
        <taxon>Macrostomorpha</taxon>
        <taxon>Macrostomida</taxon>
        <taxon>Macrostomidae</taxon>
        <taxon>Macrostomum</taxon>
    </lineage>
</organism>
<feature type="transmembrane region" description="Helical" evidence="9">
    <location>
        <begin position="421"/>
        <end position="445"/>
    </location>
</feature>
<evidence type="ECO:0000256" key="4">
    <source>
        <dbReference type="ARBA" id="ARBA00022692"/>
    </source>
</evidence>
<comment type="subcellular location">
    <subcellularLocation>
        <location evidence="1 9">Cell membrane</location>
        <topology evidence="1 9">Multi-pass membrane protein</topology>
    </subcellularLocation>
</comment>
<feature type="compositionally biased region" description="Basic and acidic residues" evidence="10">
    <location>
        <begin position="524"/>
        <end position="535"/>
    </location>
</feature>
<evidence type="ECO:0000256" key="10">
    <source>
        <dbReference type="SAM" id="MobiDB-lite"/>
    </source>
</evidence>
<evidence type="ECO:0000256" key="5">
    <source>
        <dbReference type="ARBA" id="ARBA00022989"/>
    </source>
</evidence>
<comment type="similarity">
    <text evidence="9">Belongs to the pannexin family.</text>
</comment>
<evidence type="ECO:0000256" key="7">
    <source>
        <dbReference type="ARBA" id="ARBA00023136"/>
    </source>
</evidence>
<keyword evidence="11" id="KW-1185">Reference proteome</keyword>
<evidence type="ECO:0000256" key="2">
    <source>
        <dbReference type="ARBA" id="ARBA00022448"/>
    </source>
</evidence>
<keyword evidence="4 9" id="KW-0812">Transmembrane</keyword>
<evidence type="ECO:0000256" key="1">
    <source>
        <dbReference type="ARBA" id="ARBA00004651"/>
    </source>
</evidence>
<feature type="transmembrane region" description="Helical" evidence="9">
    <location>
        <begin position="99"/>
        <end position="121"/>
    </location>
</feature>
<evidence type="ECO:0000313" key="12">
    <source>
        <dbReference type="WBParaSite" id="maker-uti_cns_0005509-snap-gene-0.2-mRNA-1"/>
    </source>
</evidence>
<keyword evidence="5 9" id="KW-1133">Transmembrane helix</keyword>
<dbReference type="GO" id="GO:0005243">
    <property type="term" value="F:gap junction channel activity"/>
    <property type="evidence" value="ECO:0007669"/>
    <property type="project" value="TreeGrafter"/>
</dbReference>
<dbReference type="Proteomes" id="UP000095280">
    <property type="component" value="Unplaced"/>
</dbReference>
<evidence type="ECO:0000256" key="9">
    <source>
        <dbReference type="RuleBase" id="RU010713"/>
    </source>
</evidence>
<feature type="transmembrane region" description="Helical" evidence="9">
    <location>
        <begin position="291"/>
        <end position="320"/>
    </location>
</feature>
<protein>
    <recommendedName>
        <fullName evidence="9">Innexin</fullName>
    </recommendedName>
</protein>
<dbReference type="Pfam" id="PF00876">
    <property type="entry name" value="Innexin"/>
    <property type="match status" value="2"/>
</dbReference>
<evidence type="ECO:0000313" key="11">
    <source>
        <dbReference type="Proteomes" id="UP000095280"/>
    </source>
</evidence>
<dbReference type="InterPro" id="IPR000990">
    <property type="entry name" value="Innexin"/>
</dbReference>
<evidence type="ECO:0000256" key="8">
    <source>
        <dbReference type="ARBA" id="ARBA00023303"/>
    </source>
</evidence>